<dbReference type="EMBL" id="FLQV01001264">
    <property type="protein sequence ID" value="SBS99367.1"/>
    <property type="molecule type" value="Genomic_DNA"/>
</dbReference>
<evidence type="ECO:0000313" key="3">
    <source>
        <dbReference type="Proteomes" id="UP000078546"/>
    </source>
</evidence>
<evidence type="ECO:0000256" key="1">
    <source>
        <dbReference type="SAM" id="Phobius"/>
    </source>
</evidence>
<dbReference type="InterPro" id="IPR008780">
    <property type="entry name" value="Plasmodium_Vir"/>
</dbReference>
<gene>
    <name evidence="2" type="ORF">POVCU1_052300</name>
</gene>
<sequence length="339" mass="40121">MNFQKTILKGLPKYELYRKLDDKDDNHDYSSYCTFIKDLESTYNGISELCSMFARNLIKLDDILSDEDDKDERCRFFTLWIHDRIRKNVSTQGNNPDVNTVIRKFFPLLSTVKSKSRTNNCNYKYVQENTLDSWKKWKDLYDFIKNYNEIQNKIKSNDISCPKYLEYYQYIEGIYNVYKQDCCNNNNPKCPFPNGSNPWCQKTDTLPKLECNETKRVELDSTERENTRTLDMSAQDGSYYSVAASLPERDQDETGDMINNSYYYYTKLGVSLPFIGIISSFVYLYNFTTFGTWIRSKLMRKNKINLNLDDEAQHLLQHDSENIDLNTYNDDFNINYHSS</sequence>
<dbReference type="AlphaFoldDB" id="A0A1A8X450"/>
<keyword evidence="1" id="KW-1133">Transmembrane helix</keyword>
<keyword evidence="1" id="KW-0812">Transmembrane</keyword>
<protein>
    <submittedName>
        <fullName evidence="2">PIR Superfamily Protein</fullName>
    </submittedName>
</protein>
<keyword evidence="1" id="KW-0472">Membrane</keyword>
<name>A0A1A8X450_PLAOA</name>
<accession>A0A1A8X450</accession>
<organism evidence="2 3">
    <name type="scientific">Plasmodium ovale curtisi</name>
    <dbReference type="NCBI Taxonomy" id="864141"/>
    <lineage>
        <taxon>Eukaryota</taxon>
        <taxon>Sar</taxon>
        <taxon>Alveolata</taxon>
        <taxon>Apicomplexa</taxon>
        <taxon>Aconoidasida</taxon>
        <taxon>Haemosporida</taxon>
        <taxon>Plasmodiidae</taxon>
        <taxon>Plasmodium</taxon>
        <taxon>Plasmodium (Plasmodium)</taxon>
    </lineage>
</organism>
<evidence type="ECO:0000313" key="2">
    <source>
        <dbReference type="EMBL" id="SBS99367.1"/>
    </source>
</evidence>
<proteinExistence type="predicted"/>
<dbReference type="Pfam" id="PF05795">
    <property type="entry name" value="Plasmodium_Vir"/>
    <property type="match status" value="2"/>
</dbReference>
<reference evidence="3" key="1">
    <citation type="submission" date="2016-05" db="EMBL/GenBank/DDBJ databases">
        <authorList>
            <person name="Naeem Raeece"/>
        </authorList>
    </citation>
    <scope>NUCLEOTIDE SEQUENCE [LARGE SCALE GENOMIC DNA]</scope>
</reference>
<dbReference type="Proteomes" id="UP000078546">
    <property type="component" value="Unassembled WGS sequence"/>
</dbReference>
<feature type="transmembrane region" description="Helical" evidence="1">
    <location>
        <begin position="270"/>
        <end position="294"/>
    </location>
</feature>